<dbReference type="Proteomes" id="UP000192247">
    <property type="component" value="Unassembled WGS sequence"/>
</dbReference>
<dbReference type="SMART" id="SM00100">
    <property type="entry name" value="cNMP"/>
    <property type="match status" value="1"/>
</dbReference>
<feature type="region of interest" description="Disordered" evidence="18">
    <location>
        <begin position="17"/>
        <end position="46"/>
    </location>
</feature>
<evidence type="ECO:0000256" key="2">
    <source>
        <dbReference type="ARBA" id="ARBA00006305"/>
    </source>
</evidence>
<dbReference type="PROSITE" id="PS00888">
    <property type="entry name" value="CNMP_BINDING_1"/>
    <property type="match status" value="1"/>
</dbReference>
<dbReference type="InterPro" id="IPR003938">
    <property type="entry name" value="K_chnl_volt-dep_EAG/ELK/ERG"/>
</dbReference>
<keyword evidence="13" id="KW-0114">cAMP</keyword>
<dbReference type="InterPro" id="IPR018490">
    <property type="entry name" value="cNMP-bd_dom_sf"/>
</dbReference>
<evidence type="ECO:0000256" key="6">
    <source>
        <dbReference type="ARBA" id="ARBA00022566"/>
    </source>
</evidence>
<dbReference type="Gene3D" id="2.60.120.10">
    <property type="entry name" value="Jelly Rolls"/>
    <property type="match status" value="1"/>
</dbReference>
<reference evidence="21 22" key="1">
    <citation type="journal article" date="2017" name="Gigascience">
        <title>Draft genome of the honey bee ectoparasitic mite, Tropilaelaps mercedesae, is shaped by the parasitic life history.</title>
        <authorList>
            <person name="Dong X."/>
            <person name="Armstrong S.D."/>
            <person name="Xia D."/>
            <person name="Makepeace B.L."/>
            <person name="Darby A.C."/>
            <person name="Kadowaki T."/>
        </authorList>
    </citation>
    <scope>NUCLEOTIDE SEQUENCE [LARGE SCALE GENOMIC DNA]</scope>
    <source>
        <strain evidence="21">Wuxi-XJTLU</strain>
    </source>
</reference>
<dbReference type="PROSITE" id="PS50042">
    <property type="entry name" value="CNMP_BINDING_3"/>
    <property type="match status" value="1"/>
</dbReference>
<dbReference type="FunCoup" id="A0A1V9XSA3">
    <property type="interactions" value="10"/>
</dbReference>
<evidence type="ECO:0000256" key="4">
    <source>
        <dbReference type="ARBA" id="ARBA00022461"/>
    </source>
</evidence>
<dbReference type="AlphaFoldDB" id="A0A1V9XSA3"/>
<keyword evidence="16" id="KW-0407">Ion channel</keyword>
<dbReference type="SUPFAM" id="SSF51206">
    <property type="entry name" value="cAMP-binding domain-like"/>
    <property type="match status" value="1"/>
</dbReference>
<dbReference type="CDD" id="cd00038">
    <property type="entry name" value="CAP_ED"/>
    <property type="match status" value="1"/>
</dbReference>
<evidence type="ECO:0000256" key="1">
    <source>
        <dbReference type="ARBA" id="ARBA00004651"/>
    </source>
</evidence>
<comment type="similarity">
    <text evidence="2">Belongs to the potassium channel HCN family.</text>
</comment>
<evidence type="ECO:0000259" key="20">
    <source>
        <dbReference type="PROSITE" id="PS50042"/>
    </source>
</evidence>
<comment type="caution">
    <text evidence="21">The sequence shown here is derived from an EMBL/GenBank/DDBJ whole genome shotgun (WGS) entry which is preliminary data.</text>
</comment>
<name>A0A1V9XSA3_9ACAR</name>
<accession>A0A1V9XSA3</accession>
<evidence type="ECO:0000313" key="21">
    <source>
        <dbReference type="EMBL" id="OQR76355.1"/>
    </source>
</evidence>
<dbReference type="PRINTS" id="PR01463">
    <property type="entry name" value="EAGCHANLFMLY"/>
</dbReference>
<dbReference type="Pfam" id="PF00520">
    <property type="entry name" value="Ion_trans"/>
    <property type="match status" value="1"/>
</dbReference>
<protein>
    <submittedName>
        <fullName evidence="21">Potassium/sodium hyperpolarization-activated cyclic nucleotide-gated channel 4-like</fullName>
    </submittedName>
</protein>
<keyword evidence="12 19" id="KW-0472">Membrane</keyword>
<evidence type="ECO:0000256" key="9">
    <source>
        <dbReference type="ARBA" id="ARBA00022989"/>
    </source>
</evidence>
<feature type="compositionally biased region" description="Low complexity" evidence="18">
    <location>
        <begin position="18"/>
        <end position="28"/>
    </location>
</feature>
<dbReference type="PANTHER" id="PTHR45689">
    <property type="entry name" value="I[[H]] CHANNEL, ISOFORM E"/>
    <property type="match status" value="1"/>
</dbReference>
<evidence type="ECO:0000256" key="13">
    <source>
        <dbReference type="ARBA" id="ARBA00023149"/>
    </source>
</evidence>
<dbReference type="GO" id="GO:0098855">
    <property type="term" value="C:HCN channel complex"/>
    <property type="evidence" value="ECO:0007669"/>
    <property type="project" value="TreeGrafter"/>
</dbReference>
<dbReference type="GO" id="GO:0030552">
    <property type="term" value="F:cAMP binding"/>
    <property type="evidence" value="ECO:0007669"/>
    <property type="project" value="UniProtKB-KW"/>
</dbReference>
<evidence type="ECO:0000256" key="11">
    <source>
        <dbReference type="ARBA" id="ARBA00023065"/>
    </source>
</evidence>
<evidence type="ECO:0000256" key="12">
    <source>
        <dbReference type="ARBA" id="ARBA00023136"/>
    </source>
</evidence>
<evidence type="ECO:0000256" key="8">
    <source>
        <dbReference type="ARBA" id="ARBA00022741"/>
    </source>
</evidence>
<dbReference type="InterPro" id="IPR051413">
    <property type="entry name" value="K/Na_HCN_channel"/>
</dbReference>
<dbReference type="OrthoDB" id="421226at2759"/>
<dbReference type="GO" id="GO:0005272">
    <property type="term" value="F:sodium channel activity"/>
    <property type="evidence" value="ECO:0007669"/>
    <property type="project" value="UniProtKB-KW"/>
</dbReference>
<dbReference type="SMR" id="A0A1V9XSA3"/>
<dbReference type="Gene3D" id="1.10.287.70">
    <property type="match status" value="1"/>
</dbReference>
<evidence type="ECO:0000256" key="17">
    <source>
        <dbReference type="ARBA" id="ARBA00036239"/>
    </source>
</evidence>
<feature type="transmembrane region" description="Helical" evidence="19">
    <location>
        <begin position="246"/>
        <end position="267"/>
    </location>
</feature>
<evidence type="ECO:0000256" key="14">
    <source>
        <dbReference type="ARBA" id="ARBA00023201"/>
    </source>
</evidence>
<feature type="non-terminal residue" evidence="21">
    <location>
        <position position="1"/>
    </location>
</feature>
<keyword evidence="7 19" id="KW-0812">Transmembrane</keyword>
<dbReference type="InterPro" id="IPR014710">
    <property type="entry name" value="RmlC-like_jellyroll"/>
</dbReference>
<evidence type="ECO:0000256" key="7">
    <source>
        <dbReference type="ARBA" id="ARBA00022692"/>
    </source>
</evidence>
<dbReference type="InterPro" id="IPR000595">
    <property type="entry name" value="cNMP-bd_dom"/>
</dbReference>
<gene>
    <name evidence="21" type="ORF">BIW11_07827</name>
</gene>
<feature type="transmembrane region" description="Helical" evidence="19">
    <location>
        <begin position="134"/>
        <end position="159"/>
    </location>
</feature>
<dbReference type="InterPro" id="IPR018488">
    <property type="entry name" value="cNMP-bd_CS"/>
</dbReference>
<dbReference type="GO" id="GO:0003254">
    <property type="term" value="P:regulation of membrane depolarization"/>
    <property type="evidence" value="ECO:0007669"/>
    <property type="project" value="TreeGrafter"/>
</dbReference>
<organism evidence="21 22">
    <name type="scientific">Tropilaelaps mercedesae</name>
    <dbReference type="NCBI Taxonomy" id="418985"/>
    <lineage>
        <taxon>Eukaryota</taxon>
        <taxon>Metazoa</taxon>
        <taxon>Ecdysozoa</taxon>
        <taxon>Arthropoda</taxon>
        <taxon>Chelicerata</taxon>
        <taxon>Arachnida</taxon>
        <taxon>Acari</taxon>
        <taxon>Parasitiformes</taxon>
        <taxon>Mesostigmata</taxon>
        <taxon>Gamasina</taxon>
        <taxon>Dermanyssoidea</taxon>
        <taxon>Laelapidae</taxon>
        <taxon>Tropilaelaps</taxon>
    </lineage>
</organism>
<dbReference type="SUPFAM" id="SSF81324">
    <property type="entry name" value="Voltage-gated potassium channels"/>
    <property type="match status" value="1"/>
</dbReference>
<dbReference type="GO" id="GO:0005249">
    <property type="term" value="F:voltage-gated potassium channel activity"/>
    <property type="evidence" value="ECO:0007669"/>
    <property type="project" value="InterPro"/>
</dbReference>
<feature type="transmembrane region" description="Helical" evidence="19">
    <location>
        <begin position="321"/>
        <end position="345"/>
    </location>
</feature>
<keyword evidence="10" id="KW-0915">Sodium</keyword>
<evidence type="ECO:0000256" key="5">
    <source>
        <dbReference type="ARBA" id="ARBA00022475"/>
    </source>
</evidence>
<proteinExistence type="inferred from homology"/>
<sequence length="573" mass="64889">ILEWSLDKKMEKLDRFEQGASQSADSGQQSGGGCSTDGGSTKTSGRVLLEGHPRAQRIYRYFFLPCENKLSMKVFDSTTVLHEEQEHQLHLGYFIIHPCSRFKSNWDAIIVLVLAVNMIVLPIELAFFPKDQTTFWVAFNLSAALVFAVDMLVIFYSGVIATDTIHLNRAYLAARYIKTWFIFDLLGTVPFDNIIALVGLEGNVKLGKISTVLGTLKLLRILSLIRHVNQWQEIYVDSAHRVYVKLANIIVSILLLSHFNGCLLYFVPMCQDFPPGSWVHSSELLEKEWFDKYIWCLFSALSQMITVGFGKVNVERTEEVLLCGFVLISGTVGYGVLLANGTAIVQGFDSTKRANDQIASILMAEVNEYMDYRKLPQTLRARVTDYFENRYRGHYFDESKILSQLSEVLREDLLHHSCRSLLSKVPFFKNADPHFVCGVIKRLRSEFYQPGDVIITAGTVGTRMYFLQSGNVTVVLQNGTVVAHLKDGAYFGEMCLLLQKRRTASVVAMAYCSLYSLSHQDFTELLETYPKVKEKLVKEVFKRQAVNQAALLGRHLDPNSITVTIEDNDETRL</sequence>
<evidence type="ECO:0000256" key="19">
    <source>
        <dbReference type="SAM" id="Phobius"/>
    </source>
</evidence>
<keyword evidence="15" id="KW-1071">Ligand-gated ion channel</keyword>
<comment type="catalytic activity">
    <reaction evidence="17">
        <text>Na(+)(in) = Na(+)(out)</text>
        <dbReference type="Rhea" id="RHEA:34963"/>
        <dbReference type="ChEBI" id="CHEBI:29101"/>
    </reaction>
</comment>
<keyword evidence="11" id="KW-0406">Ion transport</keyword>
<dbReference type="PANTHER" id="PTHR45689:SF14">
    <property type="entry name" value="CYCLIC NUCLEOTIDE-GATED CATION CHANNEL SUBUNIT A-LIKE PROTEIN"/>
    <property type="match status" value="1"/>
</dbReference>
<keyword evidence="14" id="KW-0739">Sodium transport</keyword>
<keyword evidence="9 19" id="KW-1133">Transmembrane helix</keyword>
<keyword evidence="5" id="KW-1003">Cell membrane</keyword>
<comment type="subcellular location">
    <subcellularLocation>
        <location evidence="1">Cell membrane</location>
        <topology evidence="1">Multi-pass membrane protein</topology>
    </subcellularLocation>
</comment>
<evidence type="ECO:0000256" key="15">
    <source>
        <dbReference type="ARBA" id="ARBA00023286"/>
    </source>
</evidence>
<feature type="transmembrane region" description="Helical" evidence="19">
    <location>
        <begin position="292"/>
        <end position="309"/>
    </location>
</feature>
<keyword evidence="8" id="KW-0547">Nucleotide-binding</keyword>
<evidence type="ECO:0000256" key="16">
    <source>
        <dbReference type="ARBA" id="ARBA00023303"/>
    </source>
</evidence>
<keyword evidence="3" id="KW-0813">Transport</keyword>
<dbReference type="InParanoid" id="A0A1V9XSA3"/>
<keyword evidence="4" id="KW-0894">Sodium channel</keyword>
<feature type="transmembrane region" description="Helical" evidence="19">
    <location>
        <begin position="108"/>
        <end position="128"/>
    </location>
</feature>
<evidence type="ECO:0000313" key="22">
    <source>
        <dbReference type="Proteomes" id="UP000192247"/>
    </source>
</evidence>
<dbReference type="EMBL" id="MNPL01004913">
    <property type="protein sequence ID" value="OQR76355.1"/>
    <property type="molecule type" value="Genomic_DNA"/>
</dbReference>
<dbReference type="Gene3D" id="1.10.287.630">
    <property type="entry name" value="Helix hairpin bin"/>
    <property type="match status" value="1"/>
</dbReference>
<dbReference type="InterPro" id="IPR005821">
    <property type="entry name" value="Ion_trans_dom"/>
</dbReference>
<evidence type="ECO:0000256" key="10">
    <source>
        <dbReference type="ARBA" id="ARBA00023053"/>
    </source>
</evidence>
<keyword evidence="6" id="KW-0116">cAMP-binding</keyword>
<dbReference type="Pfam" id="PF00027">
    <property type="entry name" value="cNMP_binding"/>
    <property type="match status" value="1"/>
</dbReference>
<keyword evidence="22" id="KW-1185">Reference proteome</keyword>
<evidence type="ECO:0000256" key="3">
    <source>
        <dbReference type="ARBA" id="ARBA00022448"/>
    </source>
</evidence>
<feature type="domain" description="Cyclic nucleotide-binding" evidence="20">
    <location>
        <begin position="427"/>
        <end position="543"/>
    </location>
</feature>
<evidence type="ECO:0000256" key="18">
    <source>
        <dbReference type="SAM" id="MobiDB-lite"/>
    </source>
</evidence>
<dbReference type="InterPro" id="IPR013621">
    <property type="entry name" value="Ion_trans_N"/>
</dbReference>
<dbReference type="Pfam" id="PF08412">
    <property type="entry name" value="Ion_trans_N"/>
    <property type="match status" value="1"/>
</dbReference>